<protein>
    <recommendedName>
        <fullName evidence="3">AIPR protein</fullName>
    </recommendedName>
</protein>
<evidence type="ECO:0008006" key="3">
    <source>
        <dbReference type="Google" id="ProtNLM"/>
    </source>
</evidence>
<dbReference type="KEGG" id="ery:CP97_13500"/>
<organism evidence="1 2">
    <name type="scientific">Aurantiacibacter atlanticus</name>
    <dbReference type="NCBI Taxonomy" id="1648404"/>
    <lineage>
        <taxon>Bacteria</taxon>
        <taxon>Pseudomonadati</taxon>
        <taxon>Pseudomonadota</taxon>
        <taxon>Alphaproteobacteria</taxon>
        <taxon>Sphingomonadales</taxon>
        <taxon>Erythrobacteraceae</taxon>
        <taxon>Aurantiacibacter</taxon>
    </lineage>
</organism>
<accession>A0A0H4VIX8</accession>
<keyword evidence="2" id="KW-1185">Reference proteome</keyword>
<dbReference type="AlphaFoldDB" id="A0A0H4VIX8"/>
<evidence type="ECO:0000313" key="1">
    <source>
        <dbReference type="EMBL" id="AKQ42826.1"/>
    </source>
</evidence>
<dbReference type="STRING" id="1648404.CP97_13500"/>
<dbReference type="OrthoDB" id="7375054at2"/>
<gene>
    <name evidence="1" type="ORF">CP97_13500</name>
</gene>
<sequence>MNPNELIIRYEMVDRQTEGAVTRLVGLVRARNLLSLFDAADLEANPRSAKVGAVTADIIESIERTPELFPFKTKGILIAAAVCRSLERNRYQLVFENIKIEGILDGGHNTLSIGLYVLKQVMEDVRAWKRIKNWPAFKEAWAEHRDEVAALKKAHPSGDGGPLDFLVPVEILVPADAEDDFVLNAFTGSLLEIGAARNNNVQLTLETKANKKGFYDELRKALPSQIAERVEWKANDGGVVKVRDLVALSWIPLSVVGLPDGVNVPAPSRIYASKGECTKAFDALMSDPEISKPTGGEYTHELHNVAVGSALKVAAQLPELYDLIYLDFPAAYNDNGAGRFGRLTSVKMASDMRSKPTSPFTQKLVQYSYPDGFIMPLVYGLKALMTTDSEGNVVWKVKDPAKFIRDNLTTIVRKYRVIIEAYSGDPQKIGKNEGSYSLALDAFETELLKLSQPA</sequence>
<dbReference type="PATRIC" id="fig|1648404.4.peg.2805"/>
<dbReference type="Proteomes" id="UP000059113">
    <property type="component" value="Chromosome"/>
</dbReference>
<name>A0A0H4VIX8_9SPHN</name>
<reference evidence="1 2" key="1">
    <citation type="journal article" date="2015" name="Int. J. Syst. Evol. Microbiol.">
        <title>Erythrobacter atlanticus sp. nov., a bacterium from ocean sediment able to degrade polycyclic aromatic hydrocarbons.</title>
        <authorList>
            <person name="Zhuang L."/>
            <person name="Liu Y."/>
            <person name="Wang L."/>
            <person name="Wang W."/>
            <person name="Shao Z."/>
        </authorList>
    </citation>
    <scope>NUCLEOTIDE SEQUENCE [LARGE SCALE GENOMIC DNA]</scope>
    <source>
        <strain evidence="2">s21-N3</strain>
    </source>
</reference>
<reference evidence="2" key="2">
    <citation type="submission" date="2015-04" db="EMBL/GenBank/DDBJ databases">
        <title>The complete genome sequence of Erythrobacter sp. s21-N3.</title>
        <authorList>
            <person name="Zhuang L."/>
            <person name="Liu Y."/>
            <person name="Shao Z."/>
        </authorList>
    </citation>
    <scope>NUCLEOTIDE SEQUENCE [LARGE SCALE GENOMIC DNA]</scope>
    <source>
        <strain evidence="2">s21-N3</strain>
    </source>
</reference>
<evidence type="ECO:0000313" key="2">
    <source>
        <dbReference type="Proteomes" id="UP000059113"/>
    </source>
</evidence>
<dbReference type="EMBL" id="CP011310">
    <property type="protein sequence ID" value="AKQ42826.1"/>
    <property type="molecule type" value="Genomic_DNA"/>
</dbReference>
<proteinExistence type="predicted"/>